<evidence type="ECO:0000256" key="6">
    <source>
        <dbReference type="HAMAP-Rule" id="MF_01216"/>
    </source>
</evidence>
<comment type="function">
    <text evidence="6">Quinone reductase that provides resistance to thiol-specific stress caused by electrophilic quinones.</text>
</comment>
<reference evidence="8 9" key="1">
    <citation type="journal article" date="2011" name="J. Bacteriol.">
        <title>Complete genome sequence of a beneficial plant root-associated bacterium, Pseudomonas brassicacearum.</title>
        <authorList>
            <person name="Ortet P."/>
            <person name="Barakat M."/>
            <person name="Lalaouna D."/>
            <person name="Fochesato S."/>
            <person name="Barbe V."/>
            <person name="Vacherie B."/>
            <person name="Santaella C."/>
            <person name="Heulin T."/>
            <person name="Achouak W."/>
        </authorList>
    </citation>
    <scope>NUCLEOTIDE SEQUENCE [LARGE SCALE GENOMIC DNA]</scope>
    <source>
        <strain evidence="8 9">NFM421</strain>
    </source>
</reference>
<keyword evidence="3 6" id="KW-0560">Oxidoreductase</keyword>
<dbReference type="GO" id="GO:0016655">
    <property type="term" value="F:oxidoreductase activity, acting on NAD(P)H, quinone or similar compound as acceptor"/>
    <property type="evidence" value="ECO:0007669"/>
    <property type="project" value="InterPro"/>
</dbReference>
<organism evidence="8 9">
    <name type="scientific">Pseudomonas brassicacearum (strain NFM421)</name>
    <dbReference type="NCBI Taxonomy" id="994484"/>
    <lineage>
        <taxon>Bacteria</taxon>
        <taxon>Pseudomonadati</taxon>
        <taxon>Pseudomonadota</taxon>
        <taxon>Gammaproteobacteria</taxon>
        <taxon>Pseudomonadales</taxon>
        <taxon>Pseudomonadaceae</taxon>
        <taxon>Pseudomonas</taxon>
    </lineage>
</organism>
<dbReference type="InterPro" id="IPR003680">
    <property type="entry name" value="Flavodoxin_fold"/>
</dbReference>
<dbReference type="HAMAP" id="MF_01216">
    <property type="entry name" value="Azoreductase_type1"/>
    <property type="match status" value="1"/>
</dbReference>
<dbReference type="AlphaFoldDB" id="F2KJC5"/>
<dbReference type="PANTHER" id="PTHR43741">
    <property type="entry name" value="FMN-DEPENDENT NADH-AZOREDUCTASE 1"/>
    <property type="match status" value="1"/>
</dbReference>
<evidence type="ECO:0000256" key="5">
    <source>
        <dbReference type="ARBA" id="ARBA00048542"/>
    </source>
</evidence>
<evidence type="ECO:0000256" key="3">
    <source>
        <dbReference type="ARBA" id="ARBA00023002"/>
    </source>
</evidence>
<comment type="function">
    <text evidence="6">Also exhibits azoreductase activity. Catalyzes the reductive cleavage of the azo bond in aromatic azo compounds to the corresponding amines.</text>
</comment>
<comment type="catalytic activity">
    <reaction evidence="5">
        <text>N,N-dimethyl-1,4-phenylenediamine + anthranilate + 2 NAD(+) = 2-(4-dimethylaminophenyl)diazenylbenzoate + 2 NADH + 2 H(+)</text>
        <dbReference type="Rhea" id="RHEA:55872"/>
        <dbReference type="ChEBI" id="CHEBI:15378"/>
        <dbReference type="ChEBI" id="CHEBI:15783"/>
        <dbReference type="ChEBI" id="CHEBI:16567"/>
        <dbReference type="ChEBI" id="CHEBI:57540"/>
        <dbReference type="ChEBI" id="CHEBI:57945"/>
        <dbReference type="ChEBI" id="CHEBI:71579"/>
        <dbReference type="EC" id="1.7.1.17"/>
    </reaction>
    <physiologicalReaction direction="right-to-left" evidence="5">
        <dbReference type="Rhea" id="RHEA:55874"/>
    </physiologicalReaction>
</comment>
<reference key="2">
    <citation type="submission" date="2011-03" db="EMBL/GenBank/DDBJ databases">
        <title>Complete Genome Sequence of a beneficial plant roots-associated bacterium Pseudomonas brassicacearum.</title>
        <authorList>
            <person name="Ortet P."/>
            <person name="Barakat M."/>
            <person name="Lalaouna D."/>
            <person name="Fochesato S."/>
            <person name="Barbe V."/>
            <person name="Santaella C."/>
            <person name="Heulin T."/>
            <person name="Achouak W."/>
        </authorList>
    </citation>
    <scope>NUCLEOTIDE SEQUENCE</scope>
    <source>
        <strain>NFM421</strain>
    </source>
</reference>
<dbReference type="GO" id="GO:0009055">
    <property type="term" value="F:electron transfer activity"/>
    <property type="evidence" value="ECO:0007669"/>
    <property type="project" value="UniProtKB-UniRule"/>
</dbReference>
<evidence type="ECO:0000313" key="9">
    <source>
        <dbReference type="Proteomes" id="UP000006692"/>
    </source>
</evidence>
<feature type="binding site" evidence="6">
    <location>
        <begin position="98"/>
        <end position="101"/>
    </location>
    <ligand>
        <name>FMN</name>
        <dbReference type="ChEBI" id="CHEBI:58210"/>
    </ligand>
</feature>
<gene>
    <name evidence="6" type="primary">azoR</name>
    <name evidence="8" type="ORF">PSEBR_a3787</name>
</gene>
<dbReference type="EC" id="1.7.1.17" evidence="6"/>
<evidence type="ECO:0000259" key="7">
    <source>
        <dbReference type="Pfam" id="PF02525"/>
    </source>
</evidence>
<evidence type="ECO:0000256" key="1">
    <source>
        <dbReference type="ARBA" id="ARBA00022630"/>
    </source>
</evidence>
<feature type="binding site" evidence="6">
    <location>
        <begin position="142"/>
        <end position="145"/>
    </location>
    <ligand>
        <name>FMN</name>
        <dbReference type="ChEBI" id="CHEBI:58210"/>
    </ligand>
</feature>
<dbReference type="EMBL" id="CP002585">
    <property type="protein sequence ID" value="AEA70151.1"/>
    <property type="molecule type" value="Genomic_DNA"/>
</dbReference>
<comment type="similarity">
    <text evidence="6">Belongs to the azoreductase type 1 family.</text>
</comment>
<dbReference type="KEGG" id="pba:PSEBR_a3787"/>
<keyword evidence="4 6" id="KW-0520">NAD</keyword>
<dbReference type="HOGENOM" id="CLU_088964_0_0_6"/>
<dbReference type="EC" id="1.6.5.-" evidence="6"/>
<accession>F2KJC5</accession>
<dbReference type="PANTHER" id="PTHR43741:SF4">
    <property type="entry name" value="FMN-DEPENDENT NADH:QUINONE OXIDOREDUCTASE"/>
    <property type="match status" value="1"/>
</dbReference>
<dbReference type="GO" id="GO:0010181">
    <property type="term" value="F:FMN binding"/>
    <property type="evidence" value="ECO:0007669"/>
    <property type="project" value="UniProtKB-UniRule"/>
</dbReference>
<dbReference type="InterPro" id="IPR023048">
    <property type="entry name" value="NADH:quinone_OxRdtase_FMN_depd"/>
</dbReference>
<dbReference type="SUPFAM" id="SSF52218">
    <property type="entry name" value="Flavoproteins"/>
    <property type="match status" value="1"/>
</dbReference>
<dbReference type="GO" id="GO:0016652">
    <property type="term" value="F:oxidoreductase activity, acting on NAD(P)H as acceptor"/>
    <property type="evidence" value="ECO:0007669"/>
    <property type="project" value="UniProtKB-UniRule"/>
</dbReference>
<sequence>MVTEMQILHLDASILGDASVSRTLSSQIVARLAALHPDSKVIYRDLGQDPALHLSLEHLSAWQGTVAKDPMLVNDLFKGNSYLQELLDSQIVVIGAPMYNLTIPSTLKSWIDRVAISGKSFQYTATGPEGLLKGKQAYVASSRGGVYSPGSPAAALEHQESYLIGLLGFLGVTDTRVVRAEGLAVSPEAKDEAINRALQEIATIGA</sequence>
<dbReference type="STRING" id="994484.PSEBR_a3787"/>
<evidence type="ECO:0000256" key="4">
    <source>
        <dbReference type="ARBA" id="ARBA00023027"/>
    </source>
</evidence>
<proteinExistence type="inferred from homology"/>
<dbReference type="Gene3D" id="3.40.50.360">
    <property type="match status" value="1"/>
</dbReference>
<feature type="binding site" evidence="6">
    <location>
        <begin position="19"/>
        <end position="21"/>
    </location>
    <ligand>
        <name>FMN</name>
        <dbReference type="ChEBI" id="CHEBI:58210"/>
    </ligand>
</feature>
<comment type="catalytic activity">
    <reaction evidence="6">
        <text>2 a quinone + NADH + H(+) = 2 a 1,4-benzosemiquinone + NAD(+)</text>
        <dbReference type="Rhea" id="RHEA:65952"/>
        <dbReference type="ChEBI" id="CHEBI:15378"/>
        <dbReference type="ChEBI" id="CHEBI:57540"/>
        <dbReference type="ChEBI" id="CHEBI:57945"/>
        <dbReference type="ChEBI" id="CHEBI:132124"/>
        <dbReference type="ChEBI" id="CHEBI:134225"/>
    </reaction>
</comment>
<feature type="domain" description="Flavodoxin-like fold" evidence="7">
    <location>
        <begin position="5"/>
        <end position="202"/>
    </location>
</feature>
<feature type="binding site" evidence="6">
    <location>
        <position position="13"/>
    </location>
    <ligand>
        <name>FMN</name>
        <dbReference type="ChEBI" id="CHEBI:58210"/>
    </ligand>
</feature>
<dbReference type="Proteomes" id="UP000006692">
    <property type="component" value="Chromosome"/>
</dbReference>
<evidence type="ECO:0000313" key="8">
    <source>
        <dbReference type="EMBL" id="AEA70151.1"/>
    </source>
</evidence>
<keyword evidence="2 6" id="KW-0288">FMN</keyword>
<comment type="cofactor">
    <cofactor evidence="6">
        <name>FMN</name>
        <dbReference type="ChEBI" id="CHEBI:58210"/>
    </cofactor>
    <text evidence="6">Binds 1 FMN per subunit.</text>
</comment>
<protein>
    <recommendedName>
        <fullName evidence="6">FMN dependent NADH:quinone oxidoreductase</fullName>
        <ecNumber evidence="6">1.6.5.-</ecNumber>
    </recommendedName>
    <alternativeName>
        <fullName evidence="6">Azo-dye reductase</fullName>
    </alternativeName>
    <alternativeName>
        <fullName evidence="6">FMN-dependent NADH-azo compound oxidoreductase</fullName>
    </alternativeName>
    <alternativeName>
        <fullName evidence="6">FMN-dependent NADH-azoreductase</fullName>
        <ecNumber evidence="6">1.7.1.17</ecNumber>
    </alternativeName>
</protein>
<name>F2KJC5_PSEBN</name>
<dbReference type="Pfam" id="PF02525">
    <property type="entry name" value="Flavodoxin_2"/>
    <property type="match status" value="1"/>
</dbReference>
<evidence type="ECO:0000256" key="2">
    <source>
        <dbReference type="ARBA" id="ARBA00022643"/>
    </source>
</evidence>
<keyword evidence="1 6" id="KW-0285">Flavoprotein</keyword>
<dbReference type="InterPro" id="IPR050104">
    <property type="entry name" value="FMN-dep_NADH:Q_OxRdtase_AzoR1"/>
</dbReference>
<comment type="subunit">
    <text evidence="6">Homodimer.</text>
</comment>
<dbReference type="InterPro" id="IPR029039">
    <property type="entry name" value="Flavoprotein-like_sf"/>
</dbReference>